<accession>A0A819FLJ5</accession>
<dbReference type="Proteomes" id="UP000676336">
    <property type="component" value="Unassembled WGS sequence"/>
</dbReference>
<dbReference type="Proteomes" id="UP000681967">
    <property type="component" value="Unassembled WGS sequence"/>
</dbReference>
<protein>
    <submittedName>
        <fullName evidence="1">Uncharacterized protein</fullName>
    </submittedName>
</protein>
<evidence type="ECO:0000313" key="4">
    <source>
        <dbReference type="Proteomes" id="UP000663866"/>
    </source>
</evidence>
<proteinExistence type="predicted"/>
<comment type="caution">
    <text evidence="1">The sequence shown here is derived from an EMBL/GenBank/DDBJ whole genome shotgun (WGS) entry which is preliminary data.</text>
</comment>
<dbReference type="EMBL" id="CAJOBH010005809">
    <property type="protein sequence ID" value="CAF4036368.1"/>
    <property type="molecule type" value="Genomic_DNA"/>
</dbReference>
<name>A0A819FLJ5_9BILA</name>
<dbReference type="PROSITE" id="PS51257">
    <property type="entry name" value="PROKAR_LIPOPROTEIN"/>
    <property type="match status" value="1"/>
</dbReference>
<evidence type="ECO:0000313" key="3">
    <source>
        <dbReference type="EMBL" id="CAF4036368.1"/>
    </source>
</evidence>
<dbReference type="EMBL" id="CAJOBI010001576">
    <property type="protein sequence ID" value="CAF3888827.1"/>
    <property type="molecule type" value="Genomic_DNA"/>
</dbReference>
<dbReference type="AlphaFoldDB" id="A0A819FLJ5"/>
<reference evidence="1" key="1">
    <citation type="submission" date="2021-02" db="EMBL/GenBank/DDBJ databases">
        <authorList>
            <person name="Nowell W R."/>
        </authorList>
    </citation>
    <scope>NUCLEOTIDE SEQUENCE</scope>
</reference>
<organism evidence="1 4">
    <name type="scientific">Rotaria magnacalcarata</name>
    <dbReference type="NCBI Taxonomy" id="392030"/>
    <lineage>
        <taxon>Eukaryota</taxon>
        <taxon>Metazoa</taxon>
        <taxon>Spiralia</taxon>
        <taxon>Gnathifera</taxon>
        <taxon>Rotifera</taxon>
        <taxon>Eurotatoria</taxon>
        <taxon>Bdelloidea</taxon>
        <taxon>Philodinida</taxon>
        <taxon>Philodinidae</taxon>
        <taxon>Rotaria</taxon>
    </lineage>
</organism>
<dbReference type="EMBL" id="CAJOBG010000893">
    <property type="protein sequence ID" value="CAF3870590.1"/>
    <property type="molecule type" value="Genomic_DNA"/>
</dbReference>
<gene>
    <name evidence="3" type="ORF">BYL167_LOCUS15627</name>
    <name evidence="1" type="ORF">OVN521_LOCUS7900</name>
    <name evidence="2" type="ORF">SMN809_LOCUS6010</name>
</gene>
<keyword evidence="4" id="KW-1185">Reference proteome</keyword>
<evidence type="ECO:0000313" key="2">
    <source>
        <dbReference type="EMBL" id="CAF3888827.1"/>
    </source>
</evidence>
<sequence length="78" mass="9101">MEKLYSKIDRLSSTVNINTHALGSCVDQSDGQCQDNLIRFGQFGLFYKSLLRRNLADFLIDERWPENVKQTRQLHNTI</sequence>
<evidence type="ECO:0000313" key="1">
    <source>
        <dbReference type="EMBL" id="CAF3870590.1"/>
    </source>
</evidence>
<dbReference type="Proteomes" id="UP000663866">
    <property type="component" value="Unassembled WGS sequence"/>
</dbReference>